<evidence type="ECO:0000313" key="2">
    <source>
        <dbReference type="Proteomes" id="UP001060085"/>
    </source>
</evidence>
<evidence type="ECO:0000313" key="1">
    <source>
        <dbReference type="EMBL" id="KAI5647380.1"/>
    </source>
</evidence>
<comment type="caution">
    <text evidence="1">The sequence shown here is derived from an EMBL/GenBank/DDBJ whole genome shotgun (WGS) entry which is preliminary data.</text>
</comment>
<protein>
    <submittedName>
        <fullName evidence="1">Uncharacterized protein</fullName>
    </submittedName>
</protein>
<accession>A0ACB9ZLR8</accession>
<sequence>MRSFKRKIFTAIKPREGNREFVKRGKPRKTGGRAVELKRSSKGEMEVSSLPISASQRGKLISAGYSSLSSLAALSPTHLSRDLGVSESEAIGILKAVSQRVAAAEPERIDGSNHAIVNGEII</sequence>
<keyword evidence="2" id="KW-1185">Reference proteome</keyword>
<dbReference type="Proteomes" id="UP001060085">
    <property type="component" value="Linkage Group LG08"/>
</dbReference>
<gene>
    <name evidence="1" type="ORF">M9H77_33385</name>
</gene>
<name>A0ACB9ZLR8_CATRO</name>
<dbReference type="EMBL" id="CM044708">
    <property type="protein sequence ID" value="KAI5647380.1"/>
    <property type="molecule type" value="Genomic_DNA"/>
</dbReference>
<proteinExistence type="predicted"/>
<organism evidence="1 2">
    <name type="scientific">Catharanthus roseus</name>
    <name type="common">Madagascar periwinkle</name>
    <name type="synonym">Vinca rosea</name>
    <dbReference type="NCBI Taxonomy" id="4058"/>
    <lineage>
        <taxon>Eukaryota</taxon>
        <taxon>Viridiplantae</taxon>
        <taxon>Streptophyta</taxon>
        <taxon>Embryophyta</taxon>
        <taxon>Tracheophyta</taxon>
        <taxon>Spermatophyta</taxon>
        <taxon>Magnoliopsida</taxon>
        <taxon>eudicotyledons</taxon>
        <taxon>Gunneridae</taxon>
        <taxon>Pentapetalae</taxon>
        <taxon>asterids</taxon>
        <taxon>lamiids</taxon>
        <taxon>Gentianales</taxon>
        <taxon>Apocynaceae</taxon>
        <taxon>Rauvolfioideae</taxon>
        <taxon>Vinceae</taxon>
        <taxon>Catharanthinae</taxon>
        <taxon>Catharanthus</taxon>
    </lineage>
</organism>
<reference evidence="2" key="1">
    <citation type="journal article" date="2023" name="Nat. Plants">
        <title>Single-cell RNA sequencing provides a high-resolution roadmap for understanding the multicellular compartmentation of specialized metabolism.</title>
        <authorList>
            <person name="Sun S."/>
            <person name="Shen X."/>
            <person name="Li Y."/>
            <person name="Li Y."/>
            <person name="Wang S."/>
            <person name="Li R."/>
            <person name="Zhang H."/>
            <person name="Shen G."/>
            <person name="Guo B."/>
            <person name="Wei J."/>
            <person name="Xu J."/>
            <person name="St-Pierre B."/>
            <person name="Chen S."/>
            <person name="Sun C."/>
        </authorList>
    </citation>
    <scope>NUCLEOTIDE SEQUENCE [LARGE SCALE GENOMIC DNA]</scope>
</reference>